<comment type="similarity">
    <text evidence="1">Belongs to the sigma-70 factor family. ECF subfamily.</text>
</comment>
<dbReference type="Proteomes" id="UP000515237">
    <property type="component" value="Chromosome"/>
</dbReference>
<reference evidence="8 9" key="1">
    <citation type="journal article" date="2018" name="Int. J. Syst. Evol. Microbiol.">
        <title>Adhaeribacter swui sp. nov., isolated from wet mud.</title>
        <authorList>
            <person name="Kim D.U."/>
            <person name="Kim K.W."/>
            <person name="Kang M.S."/>
            <person name="Kim J.Y."/>
            <person name="Jang J.H."/>
            <person name="Kim M.K."/>
        </authorList>
    </citation>
    <scope>NUCLEOTIDE SEQUENCE [LARGE SCALE GENOMIC DNA]</scope>
    <source>
        <strain evidence="8 9">KCTC 52873</strain>
    </source>
</reference>
<dbReference type="SUPFAM" id="SSF88946">
    <property type="entry name" value="Sigma2 domain of RNA polymerase sigma factors"/>
    <property type="match status" value="1"/>
</dbReference>
<dbReference type="Pfam" id="PF04542">
    <property type="entry name" value="Sigma70_r2"/>
    <property type="match status" value="1"/>
</dbReference>
<evidence type="ECO:0008006" key="10">
    <source>
        <dbReference type="Google" id="ProtNLM"/>
    </source>
</evidence>
<gene>
    <name evidence="8" type="ORF">HUW51_01775</name>
</gene>
<feature type="domain" description="RNA polymerase sigma-70 region 4" evidence="7">
    <location>
        <begin position="131"/>
        <end position="176"/>
    </location>
</feature>
<evidence type="ECO:0000313" key="8">
    <source>
        <dbReference type="EMBL" id="QNF31513.1"/>
    </source>
</evidence>
<dbReference type="GO" id="GO:0003677">
    <property type="term" value="F:DNA binding"/>
    <property type="evidence" value="ECO:0007669"/>
    <property type="project" value="UniProtKB-KW"/>
</dbReference>
<evidence type="ECO:0000259" key="7">
    <source>
        <dbReference type="Pfam" id="PF04545"/>
    </source>
</evidence>
<dbReference type="KEGG" id="aswu:HUW51_01775"/>
<dbReference type="InterPro" id="IPR013324">
    <property type="entry name" value="RNA_pol_sigma_r3/r4-like"/>
</dbReference>
<keyword evidence="9" id="KW-1185">Reference proteome</keyword>
<dbReference type="InterPro" id="IPR039425">
    <property type="entry name" value="RNA_pol_sigma-70-like"/>
</dbReference>
<dbReference type="AlphaFoldDB" id="A0A7G7G2X9"/>
<sequence length="179" mass="19446">MQEYPSRKEAEKALAILLQQSEPNVLALLYDAYAPVLLGLISRIVRNSQTAESVLQETFVAIWQQRATYNPALTGLLTWMIMLAKESALKALPTSNFSSGLSQEHLPGSVALPEPALNPPPTKAPETNAPLNTQEKAVLDLIYLKGCSSAEAAASLGISEEDLKIKLRQAINHLRANQS</sequence>
<evidence type="ECO:0000256" key="3">
    <source>
        <dbReference type="ARBA" id="ARBA00023082"/>
    </source>
</evidence>
<dbReference type="InterPro" id="IPR036388">
    <property type="entry name" value="WH-like_DNA-bd_sf"/>
</dbReference>
<dbReference type="GO" id="GO:0016987">
    <property type="term" value="F:sigma factor activity"/>
    <property type="evidence" value="ECO:0007669"/>
    <property type="project" value="UniProtKB-KW"/>
</dbReference>
<evidence type="ECO:0000256" key="1">
    <source>
        <dbReference type="ARBA" id="ARBA00010641"/>
    </source>
</evidence>
<keyword evidence="4" id="KW-0238">DNA-binding</keyword>
<dbReference type="InterPro" id="IPR007630">
    <property type="entry name" value="RNA_pol_sigma70_r4"/>
</dbReference>
<evidence type="ECO:0000256" key="4">
    <source>
        <dbReference type="ARBA" id="ARBA00023125"/>
    </source>
</evidence>
<dbReference type="InterPro" id="IPR013325">
    <property type="entry name" value="RNA_pol_sigma_r2"/>
</dbReference>
<feature type="domain" description="RNA polymerase sigma-70 region 2" evidence="6">
    <location>
        <begin position="29"/>
        <end position="92"/>
    </location>
</feature>
<keyword evidence="3" id="KW-0731">Sigma factor</keyword>
<evidence type="ECO:0000256" key="5">
    <source>
        <dbReference type="ARBA" id="ARBA00023163"/>
    </source>
</evidence>
<dbReference type="EMBL" id="CP055156">
    <property type="protein sequence ID" value="QNF31513.1"/>
    <property type="molecule type" value="Genomic_DNA"/>
</dbReference>
<dbReference type="PANTHER" id="PTHR43133:SF62">
    <property type="entry name" value="RNA POLYMERASE SIGMA FACTOR SIGZ"/>
    <property type="match status" value="1"/>
</dbReference>
<dbReference type="SUPFAM" id="SSF88659">
    <property type="entry name" value="Sigma3 and sigma4 domains of RNA polymerase sigma factors"/>
    <property type="match status" value="1"/>
</dbReference>
<dbReference type="RefSeq" id="WP_185272287.1">
    <property type="nucleotide sequence ID" value="NZ_CP055156.1"/>
</dbReference>
<name>A0A7G7G2X9_9BACT</name>
<accession>A0A7G7G2X9</accession>
<dbReference type="InterPro" id="IPR007627">
    <property type="entry name" value="RNA_pol_sigma70_r2"/>
</dbReference>
<dbReference type="Pfam" id="PF04545">
    <property type="entry name" value="Sigma70_r4"/>
    <property type="match status" value="1"/>
</dbReference>
<dbReference type="Gene3D" id="1.10.10.10">
    <property type="entry name" value="Winged helix-like DNA-binding domain superfamily/Winged helix DNA-binding domain"/>
    <property type="match status" value="1"/>
</dbReference>
<dbReference type="PANTHER" id="PTHR43133">
    <property type="entry name" value="RNA POLYMERASE ECF-TYPE SIGMA FACTO"/>
    <property type="match status" value="1"/>
</dbReference>
<dbReference type="Gene3D" id="1.10.1740.10">
    <property type="match status" value="1"/>
</dbReference>
<dbReference type="GO" id="GO:0006352">
    <property type="term" value="P:DNA-templated transcription initiation"/>
    <property type="evidence" value="ECO:0007669"/>
    <property type="project" value="InterPro"/>
</dbReference>
<proteinExistence type="inferred from homology"/>
<organism evidence="8 9">
    <name type="scientific">Adhaeribacter swui</name>
    <dbReference type="NCBI Taxonomy" id="2086471"/>
    <lineage>
        <taxon>Bacteria</taxon>
        <taxon>Pseudomonadati</taxon>
        <taxon>Bacteroidota</taxon>
        <taxon>Cytophagia</taxon>
        <taxon>Cytophagales</taxon>
        <taxon>Hymenobacteraceae</taxon>
        <taxon>Adhaeribacter</taxon>
    </lineage>
</organism>
<keyword evidence="5" id="KW-0804">Transcription</keyword>
<keyword evidence="2" id="KW-0805">Transcription regulation</keyword>
<protein>
    <recommendedName>
        <fullName evidence="10">Sigma-70 family RNA polymerase sigma factor</fullName>
    </recommendedName>
</protein>
<evidence type="ECO:0000256" key="2">
    <source>
        <dbReference type="ARBA" id="ARBA00023015"/>
    </source>
</evidence>
<evidence type="ECO:0000313" key="9">
    <source>
        <dbReference type="Proteomes" id="UP000515237"/>
    </source>
</evidence>
<evidence type="ECO:0000259" key="6">
    <source>
        <dbReference type="Pfam" id="PF04542"/>
    </source>
</evidence>